<dbReference type="Pfam" id="PF03703">
    <property type="entry name" value="bPH_2"/>
    <property type="match status" value="1"/>
</dbReference>
<gene>
    <name evidence="4" type="ORF">RM423_03885</name>
</gene>
<reference evidence="5" key="1">
    <citation type="submission" date="2023-07" db="EMBL/GenBank/DDBJ databases">
        <title>30 novel species of actinomycetes from the DSMZ collection.</title>
        <authorList>
            <person name="Nouioui I."/>
        </authorList>
    </citation>
    <scope>NUCLEOTIDE SEQUENCE [LARGE SCALE GENOMIC DNA]</scope>
    <source>
        <strain evidence="5">DSM 44399</strain>
    </source>
</reference>
<protein>
    <submittedName>
        <fullName evidence="4">PH domain-containing protein</fullName>
    </submittedName>
</protein>
<evidence type="ECO:0000259" key="3">
    <source>
        <dbReference type="Pfam" id="PF03703"/>
    </source>
</evidence>
<keyword evidence="5" id="KW-1185">Reference proteome</keyword>
<name>A0ABU2J6B0_9ACTN</name>
<evidence type="ECO:0000313" key="5">
    <source>
        <dbReference type="Proteomes" id="UP001183176"/>
    </source>
</evidence>
<keyword evidence="2" id="KW-1133">Transmembrane helix</keyword>
<feature type="transmembrane region" description="Helical" evidence="2">
    <location>
        <begin position="29"/>
        <end position="46"/>
    </location>
</feature>
<sequence>MVELEKYLIPSETPVVETRRHWASLGRNGVIYLGCLLVSWFLLAYLSSERFFSVVGVVLLLGSSAWFAVIWHEWRTEQFVITDKRVLLINGVLTRRVAIMPLSKVTDLTYERSLTGRILGYGAFVMESAGQVQALSRIDYLPQPDTMYHDVSVLLFGPRQAARRPPRTLPEPGSEDEHLTRRLPPQP</sequence>
<feature type="domain" description="YdbS-like PH" evidence="3">
    <location>
        <begin position="74"/>
        <end position="145"/>
    </location>
</feature>
<feature type="transmembrane region" description="Helical" evidence="2">
    <location>
        <begin position="52"/>
        <end position="71"/>
    </location>
</feature>
<dbReference type="InterPro" id="IPR005182">
    <property type="entry name" value="YdbS-like_PH"/>
</dbReference>
<accession>A0ABU2J6B0</accession>
<dbReference type="RefSeq" id="WP_311421677.1">
    <property type="nucleotide sequence ID" value="NZ_JAVREH010000003.1"/>
</dbReference>
<keyword evidence="2" id="KW-0812">Transmembrane</keyword>
<dbReference type="PANTHER" id="PTHR37938">
    <property type="entry name" value="BLL0215 PROTEIN"/>
    <property type="match status" value="1"/>
</dbReference>
<dbReference type="EMBL" id="JAVREH010000003">
    <property type="protein sequence ID" value="MDT0260527.1"/>
    <property type="molecule type" value="Genomic_DNA"/>
</dbReference>
<dbReference type="PANTHER" id="PTHR37938:SF1">
    <property type="entry name" value="BLL0215 PROTEIN"/>
    <property type="match status" value="1"/>
</dbReference>
<feature type="region of interest" description="Disordered" evidence="1">
    <location>
        <begin position="161"/>
        <end position="187"/>
    </location>
</feature>
<proteinExistence type="predicted"/>
<organism evidence="4 5">
    <name type="scientific">Jatrophihabitans lederbergiae</name>
    <dbReference type="NCBI Taxonomy" id="3075547"/>
    <lineage>
        <taxon>Bacteria</taxon>
        <taxon>Bacillati</taxon>
        <taxon>Actinomycetota</taxon>
        <taxon>Actinomycetes</taxon>
        <taxon>Jatrophihabitantales</taxon>
        <taxon>Jatrophihabitantaceae</taxon>
        <taxon>Jatrophihabitans</taxon>
    </lineage>
</organism>
<dbReference type="Proteomes" id="UP001183176">
    <property type="component" value="Unassembled WGS sequence"/>
</dbReference>
<keyword evidence="2" id="KW-0472">Membrane</keyword>
<evidence type="ECO:0000256" key="2">
    <source>
        <dbReference type="SAM" id="Phobius"/>
    </source>
</evidence>
<comment type="caution">
    <text evidence="4">The sequence shown here is derived from an EMBL/GenBank/DDBJ whole genome shotgun (WGS) entry which is preliminary data.</text>
</comment>
<evidence type="ECO:0000256" key="1">
    <source>
        <dbReference type="SAM" id="MobiDB-lite"/>
    </source>
</evidence>
<evidence type="ECO:0000313" key="4">
    <source>
        <dbReference type="EMBL" id="MDT0260527.1"/>
    </source>
</evidence>